<dbReference type="STRING" id="1176198.SAMN05444716_104212"/>
<protein>
    <recommendedName>
        <fullName evidence="5">LPXTG cell wall anchor domain-containing protein</fullName>
    </recommendedName>
</protein>
<feature type="signal peptide" evidence="2">
    <location>
        <begin position="1"/>
        <end position="30"/>
    </location>
</feature>
<evidence type="ECO:0000256" key="2">
    <source>
        <dbReference type="SAM" id="SignalP"/>
    </source>
</evidence>
<proteinExistence type="predicted"/>
<gene>
    <name evidence="3" type="ORF">SAMN05444716_104212</name>
</gene>
<dbReference type="EMBL" id="FPAB01000004">
    <property type="protein sequence ID" value="SFS81589.1"/>
    <property type="molecule type" value="Genomic_DNA"/>
</dbReference>
<evidence type="ECO:0000313" key="3">
    <source>
        <dbReference type="EMBL" id="SFS81589.1"/>
    </source>
</evidence>
<dbReference type="Proteomes" id="UP000198873">
    <property type="component" value="Unassembled WGS sequence"/>
</dbReference>
<keyword evidence="1" id="KW-0472">Membrane</keyword>
<keyword evidence="2" id="KW-0732">Signal</keyword>
<feature type="transmembrane region" description="Helical" evidence="1">
    <location>
        <begin position="64"/>
        <end position="83"/>
    </location>
</feature>
<accession>A0A1I6SXE6</accession>
<evidence type="ECO:0000256" key="1">
    <source>
        <dbReference type="SAM" id="Phobius"/>
    </source>
</evidence>
<evidence type="ECO:0008006" key="5">
    <source>
        <dbReference type="Google" id="ProtNLM"/>
    </source>
</evidence>
<feature type="chain" id="PRO_5011516436" description="LPXTG cell wall anchor domain-containing protein" evidence="2">
    <location>
        <begin position="31"/>
        <end position="88"/>
    </location>
</feature>
<sequence>MRVWVWTELIVITAALATLLLLAAPGAARADDGAAGHGASRQYAEPAPYREADPVVRGGEVLPVLPLGAGLACLGAGLGVLALRLRRI</sequence>
<dbReference type="RefSeq" id="WP_139275170.1">
    <property type="nucleotide sequence ID" value="NZ_FPAB01000004.1"/>
</dbReference>
<organism evidence="3 4">
    <name type="scientific">Streptomyces harbinensis</name>
    <dbReference type="NCBI Taxonomy" id="1176198"/>
    <lineage>
        <taxon>Bacteria</taxon>
        <taxon>Bacillati</taxon>
        <taxon>Actinomycetota</taxon>
        <taxon>Actinomycetes</taxon>
        <taxon>Kitasatosporales</taxon>
        <taxon>Streptomycetaceae</taxon>
        <taxon>Streptomyces</taxon>
    </lineage>
</organism>
<evidence type="ECO:0000313" key="4">
    <source>
        <dbReference type="Proteomes" id="UP000198873"/>
    </source>
</evidence>
<keyword evidence="1" id="KW-1133">Transmembrane helix</keyword>
<keyword evidence="1" id="KW-0812">Transmembrane</keyword>
<keyword evidence="4" id="KW-1185">Reference proteome</keyword>
<name>A0A1I6SXE6_9ACTN</name>
<reference evidence="4" key="1">
    <citation type="submission" date="2016-10" db="EMBL/GenBank/DDBJ databases">
        <authorList>
            <person name="Varghese N."/>
            <person name="Submissions S."/>
        </authorList>
    </citation>
    <scope>NUCLEOTIDE SEQUENCE [LARGE SCALE GENOMIC DNA]</scope>
    <source>
        <strain evidence="4">CGMCC 4.7047</strain>
    </source>
</reference>
<dbReference type="AlphaFoldDB" id="A0A1I6SXE6"/>